<feature type="transmembrane region" description="Helical" evidence="1">
    <location>
        <begin position="220"/>
        <end position="241"/>
    </location>
</feature>
<evidence type="ECO:0000256" key="1">
    <source>
        <dbReference type="SAM" id="Phobius"/>
    </source>
</evidence>
<dbReference type="Proteomes" id="UP000324797">
    <property type="component" value="Unassembled WGS sequence"/>
</dbReference>
<reference evidence="2 3" key="1">
    <citation type="submission" date="2019-08" db="EMBL/GenBank/DDBJ databases">
        <title>Bradyrhizobium hipponensis sp. nov., a rhizobium isolated from a Lupinus angustifolius root nodule in Tunisia.</title>
        <authorList>
            <person name="Off K."/>
            <person name="Rejili M."/>
            <person name="Mars M."/>
            <person name="Brachmann A."/>
            <person name="Marin M."/>
        </authorList>
    </citation>
    <scope>NUCLEOTIDE SEQUENCE [LARGE SCALE GENOMIC DNA]</scope>
    <source>
        <strain evidence="3">aSej3</strain>
    </source>
</reference>
<keyword evidence="1" id="KW-0472">Membrane</keyword>
<keyword evidence="1" id="KW-1133">Transmembrane helix</keyword>
<comment type="caution">
    <text evidence="2">The sequence shown here is derived from an EMBL/GenBank/DDBJ whole genome shotgun (WGS) entry which is preliminary data.</text>
</comment>
<protein>
    <recommendedName>
        <fullName evidence="4">Glycosyltransferase RgtA/B/C/D-like domain-containing protein</fullName>
    </recommendedName>
</protein>
<proteinExistence type="predicted"/>
<name>A0A5S4YY59_9BRAD</name>
<keyword evidence="3" id="KW-1185">Reference proteome</keyword>
<feature type="transmembrane region" description="Helical" evidence="1">
    <location>
        <begin position="176"/>
        <end position="199"/>
    </location>
</feature>
<feature type="transmembrane region" description="Helical" evidence="1">
    <location>
        <begin position="349"/>
        <end position="370"/>
    </location>
</feature>
<gene>
    <name evidence="2" type="ORF">FXV83_00210</name>
</gene>
<feature type="transmembrane region" description="Helical" evidence="1">
    <location>
        <begin position="135"/>
        <end position="164"/>
    </location>
</feature>
<dbReference type="EMBL" id="VSTH01000001">
    <property type="protein sequence ID" value="TYO68546.1"/>
    <property type="molecule type" value="Genomic_DNA"/>
</dbReference>
<dbReference type="AlphaFoldDB" id="A0A5S4YY59"/>
<organism evidence="2 3">
    <name type="scientific">Bradyrhizobium hipponense</name>
    <dbReference type="NCBI Taxonomy" id="2605638"/>
    <lineage>
        <taxon>Bacteria</taxon>
        <taxon>Pseudomonadati</taxon>
        <taxon>Pseudomonadota</taxon>
        <taxon>Alphaproteobacteria</taxon>
        <taxon>Hyphomicrobiales</taxon>
        <taxon>Nitrobacteraceae</taxon>
        <taxon>Bradyrhizobium</taxon>
    </lineage>
</organism>
<feature type="transmembrane region" description="Helical" evidence="1">
    <location>
        <begin position="103"/>
        <end position="123"/>
    </location>
</feature>
<feature type="transmembrane region" description="Helical" evidence="1">
    <location>
        <begin position="22"/>
        <end position="41"/>
    </location>
</feature>
<accession>A0A5S4YY59</accession>
<feature type="transmembrane region" description="Helical" evidence="1">
    <location>
        <begin position="294"/>
        <end position="312"/>
    </location>
</feature>
<keyword evidence="1" id="KW-0812">Transmembrane</keyword>
<dbReference type="RefSeq" id="WP_148736621.1">
    <property type="nucleotide sequence ID" value="NZ_VSTH01000001.1"/>
</dbReference>
<feature type="transmembrane region" description="Helical" evidence="1">
    <location>
        <begin position="261"/>
        <end position="287"/>
    </location>
</feature>
<evidence type="ECO:0000313" key="2">
    <source>
        <dbReference type="EMBL" id="TYO68546.1"/>
    </source>
</evidence>
<evidence type="ECO:0008006" key="4">
    <source>
        <dbReference type="Google" id="ProtNLM"/>
    </source>
</evidence>
<sequence>MNVPVLLIPENFIDRDARSDRLVATAVFALLAVASLLPTLLTPIPAMVDYLNHLARMYLLSQMNTINANPYYEAGWAFYPNLAMDLVVPPMARLIGAESATRLFFLFSQLLIISGALALEWVVKRRVHLAGFAALLFLYCLPFTWGFVNFECALGIALWGIAAYLFAAEQPTPVRFVVNTAFVVVLFTAHFFSLGIYGATLGFYESWRTFNRKLPYRDAALRLVTLAIPALALLVVMRLTAGSVGREGTFWYFDYKLLWPFYIMSGYSMAVSGASALVLMAALYVAARCGMLKLQPAGIWVATGFALLYLTIPPRLFGTAFADIRVLPAAALILPAFCSLSLPNRRWTMAALAIVGSITLANLAVVLVVWQSYRADYSAFIHSFQKIDRGSKILIGTSGEGDDPPFKDLTQYPMYYAPTLAVHYANAFVPNVFTEAGKQPVQARTEVRRLAIPYGGPVPIRLLSAIAAGQMTASDDADFIRTWYRDYDYLYLLGTGVVNPLPNMLKELDRSGRFVLYKIRRAP</sequence>
<evidence type="ECO:0000313" key="3">
    <source>
        <dbReference type="Proteomes" id="UP000324797"/>
    </source>
</evidence>